<name>A0A8R7QSN1_TRIUA</name>
<protein>
    <submittedName>
        <fullName evidence="1">Uncharacterized protein</fullName>
    </submittedName>
</protein>
<evidence type="ECO:0000313" key="1">
    <source>
        <dbReference type="EnsemblPlants" id="TuG1812G0600002011.01.T01"/>
    </source>
</evidence>
<proteinExistence type="predicted"/>
<accession>A0A8R7QSN1</accession>
<evidence type="ECO:0000313" key="2">
    <source>
        <dbReference type="Proteomes" id="UP000015106"/>
    </source>
</evidence>
<keyword evidence="2" id="KW-1185">Reference proteome</keyword>
<reference evidence="1" key="3">
    <citation type="submission" date="2022-06" db="UniProtKB">
        <authorList>
            <consortium name="EnsemblPlants"/>
        </authorList>
    </citation>
    <scope>IDENTIFICATION</scope>
</reference>
<dbReference type="Gramene" id="TuG1812G0600002011.01.T01">
    <property type="protein sequence ID" value="TuG1812G0600002011.01.T01"/>
    <property type="gene ID" value="TuG1812G0600002011.01"/>
</dbReference>
<dbReference type="EnsemblPlants" id="TuG1812G0600002011.01.T01">
    <property type="protein sequence ID" value="TuG1812G0600002011.01.T01"/>
    <property type="gene ID" value="TuG1812G0600002011.01"/>
</dbReference>
<dbReference type="AlphaFoldDB" id="A0A8R7QSN1"/>
<sequence>MLPTRRLPRRPEDPHAVLAGLCKEMTVNLWLHGAAARHGTRRYGGQSRDTMPLPPLSVAFSAAPGAQRGGTRHASRIVLDAAAHYPTSRLFQRPPSVRRNVWTTVGSSMESSNRSMDKAKENPYVVLSGLLLQVILPKSVRRSSCCRMHRTLYTHGSSGQRWEALLQAHDRHQGAAYPYL</sequence>
<reference evidence="2" key="1">
    <citation type="journal article" date="2013" name="Nature">
        <title>Draft genome of the wheat A-genome progenitor Triticum urartu.</title>
        <authorList>
            <person name="Ling H.Q."/>
            <person name="Zhao S."/>
            <person name="Liu D."/>
            <person name="Wang J."/>
            <person name="Sun H."/>
            <person name="Zhang C."/>
            <person name="Fan H."/>
            <person name="Li D."/>
            <person name="Dong L."/>
            <person name="Tao Y."/>
            <person name="Gao C."/>
            <person name="Wu H."/>
            <person name="Li Y."/>
            <person name="Cui Y."/>
            <person name="Guo X."/>
            <person name="Zheng S."/>
            <person name="Wang B."/>
            <person name="Yu K."/>
            <person name="Liang Q."/>
            <person name="Yang W."/>
            <person name="Lou X."/>
            <person name="Chen J."/>
            <person name="Feng M."/>
            <person name="Jian J."/>
            <person name="Zhang X."/>
            <person name="Luo G."/>
            <person name="Jiang Y."/>
            <person name="Liu J."/>
            <person name="Wang Z."/>
            <person name="Sha Y."/>
            <person name="Zhang B."/>
            <person name="Wu H."/>
            <person name="Tang D."/>
            <person name="Shen Q."/>
            <person name="Xue P."/>
            <person name="Zou S."/>
            <person name="Wang X."/>
            <person name="Liu X."/>
            <person name="Wang F."/>
            <person name="Yang Y."/>
            <person name="An X."/>
            <person name="Dong Z."/>
            <person name="Zhang K."/>
            <person name="Zhang X."/>
            <person name="Luo M.C."/>
            <person name="Dvorak J."/>
            <person name="Tong Y."/>
            <person name="Wang J."/>
            <person name="Yang H."/>
            <person name="Li Z."/>
            <person name="Wang D."/>
            <person name="Zhang A."/>
            <person name="Wang J."/>
        </authorList>
    </citation>
    <scope>NUCLEOTIDE SEQUENCE</scope>
    <source>
        <strain evidence="2">cv. G1812</strain>
    </source>
</reference>
<dbReference type="Proteomes" id="UP000015106">
    <property type="component" value="Chromosome 6"/>
</dbReference>
<reference evidence="1" key="2">
    <citation type="submission" date="2018-03" db="EMBL/GenBank/DDBJ databases">
        <title>The Triticum urartu genome reveals the dynamic nature of wheat genome evolution.</title>
        <authorList>
            <person name="Ling H."/>
            <person name="Ma B."/>
            <person name="Shi X."/>
            <person name="Liu H."/>
            <person name="Dong L."/>
            <person name="Sun H."/>
            <person name="Cao Y."/>
            <person name="Gao Q."/>
            <person name="Zheng S."/>
            <person name="Li Y."/>
            <person name="Yu Y."/>
            <person name="Du H."/>
            <person name="Qi M."/>
            <person name="Li Y."/>
            <person name="Yu H."/>
            <person name="Cui Y."/>
            <person name="Wang N."/>
            <person name="Chen C."/>
            <person name="Wu H."/>
            <person name="Zhao Y."/>
            <person name="Zhang J."/>
            <person name="Li Y."/>
            <person name="Zhou W."/>
            <person name="Zhang B."/>
            <person name="Hu W."/>
            <person name="Eijk M."/>
            <person name="Tang J."/>
            <person name="Witsenboer H."/>
            <person name="Zhao S."/>
            <person name="Li Z."/>
            <person name="Zhang A."/>
            <person name="Wang D."/>
            <person name="Liang C."/>
        </authorList>
    </citation>
    <scope>NUCLEOTIDE SEQUENCE [LARGE SCALE GENOMIC DNA]</scope>
    <source>
        <strain evidence="1">cv. G1812</strain>
    </source>
</reference>
<organism evidence="1 2">
    <name type="scientific">Triticum urartu</name>
    <name type="common">Red wild einkorn</name>
    <name type="synonym">Crithodium urartu</name>
    <dbReference type="NCBI Taxonomy" id="4572"/>
    <lineage>
        <taxon>Eukaryota</taxon>
        <taxon>Viridiplantae</taxon>
        <taxon>Streptophyta</taxon>
        <taxon>Embryophyta</taxon>
        <taxon>Tracheophyta</taxon>
        <taxon>Spermatophyta</taxon>
        <taxon>Magnoliopsida</taxon>
        <taxon>Liliopsida</taxon>
        <taxon>Poales</taxon>
        <taxon>Poaceae</taxon>
        <taxon>BOP clade</taxon>
        <taxon>Pooideae</taxon>
        <taxon>Triticodae</taxon>
        <taxon>Triticeae</taxon>
        <taxon>Triticinae</taxon>
        <taxon>Triticum</taxon>
    </lineage>
</organism>